<proteinExistence type="predicted"/>
<keyword evidence="2" id="KW-0472">Membrane</keyword>
<dbReference type="InterPro" id="IPR017451">
    <property type="entry name" value="F-box-assoc_interact_dom"/>
</dbReference>
<dbReference type="NCBIfam" id="TIGR01640">
    <property type="entry name" value="F_box_assoc_1"/>
    <property type="match status" value="1"/>
</dbReference>
<keyword evidence="2" id="KW-0812">Transmembrane</keyword>
<keyword evidence="2" id="KW-1133">Transmembrane helix</keyword>
<name>A0ABD1LSX4_9FABA</name>
<keyword evidence="4" id="KW-1185">Reference proteome</keyword>
<reference evidence="3 4" key="1">
    <citation type="submission" date="2024-08" db="EMBL/GenBank/DDBJ databases">
        <title>Insights into the chromosomal genome structure of Flemingia macrophylla.</title>
        <authorList>
            <person name="Ding Y."/>
            <person name="Zhao Y."/>
            <person name="Bi W."/>
            <person name="Wu M."/>
            <person name="Zhao G."/>
            <person name="Gong Y."/>
            <person name="Li W."/>
            <person name="Zhang P."/>
        </authorList>
    </citation>
    <scope>NUCLEOTIDE SEQUENCE [LARGE SCALE GENOMIC DNA]</scope>
    <source>
        <strain evidence="3">DYQJB</strain>
        <tissue evidence="3">Leaf</tissue>
    </source>
</reference>
<gene>
    <name evidence="3" type="ORF">Fmac_025663</name>
</gene>
<evidence type="ECO:0000313" key="4">
    <source>
        <dbReference type="Proteomes" id="UP001603857"/>
    </source>
</evidence>
<evidence type="ECO:0000256" key="2">
    <source>
        <dbReference type="SAM" id="Phobius"/>
    </source>
</evidence>
<protein>
    <recommendedName>
        <fullName evidence="5">F-box protein</fullName>
    </recommendedName>
</protein>
<dbReference type="AlphaFoldDB" id="A0ABD1LSX4"/>
<evidence type="ECO:0000256" key="1">
    <source>
        <dbReference type="SAM" id="MobiDB-lite"/>
    </source>
</evidence>
<feature type="region of interest" description="Disordered" evidence="1">
    <location>
        <begin position="217"/>
        <end position="240"/>
    </location>
</feature>
<organism evidence="3 4">
    <name type="scientific">Flemingia macrophylla</name>
    <dbReference type="NCBI Taxonomy" id="520843"/>
    <lineage>
        <taxon>Eukaryota</taxon>
        <taxon>Viridiplantae</taxon>
        <taxon>Streptophyta</taxon>
        <taxon>Embryophyta</taxon>
        <taxon>Tracheophyta</taxon>
        <taxon>Spermatophyta</taxon>
        <taxon>Magnoliopsida</taxon>
        <taxon>eudicotyledons</taxon>
        <taxon>Gunneridae</taxon>
        <taxon>Pentapetalae</taxon>
        <taxon>rosids</taxon>
        <taxon>fabids</taxon>
        <taxon>Fabales</taxon>
        <taxon>Fabaceae</taxon>
        <taxon>Papilionoideae</taxon>
        <taxon>50 kb inversion clade</taxon>
        <taxon>NPAAA clade</taxon>
        <taxon>indigoferoid/millettioid clade</taxon>
        <taxon>Phaseoleae</taxon>
        <taxon>Flemingia</taxon>
    </lineage>
</organism>
<evidence type="ECO:0000313" key="3">
    <source>
        <dbReference type="EMBL" id="KAL2326605.1"/>
    </source>
</evidence>
<feature type="transmembrane region" description="Helical" evidence="2">
    <location>
        <begin position="38"/>
        <end position="61"/>
    </location>
</feature>
<dbReference type="EMBL" id="JBGMDY010000008">
    <property type="protein sequence ID" value="KAL2326605.1"/>
    <property type="molecule type" value="Genomic_DNA"/>
</dbReference>
<comment type="caution">
    <text evidence="3">The sequence shown here is derived from an EMBL/GenBank/DDBJ whole genome shotgun (WGS) entry which is preliminary data.</text>
</comment>
<accession>A0ABD1LSX4</accession>
<evidence type="ECO:0008006" key="5">
    <source>
        <dbReference type="Google" id="ProtNLM"/>
    </source>
</evidence>
<dbReference type="Proteomes" id="UP001603857">
    <property type="component" value="Unassembled WGS sequence"/>
</dbReference>
<sequence>MNVRVHVKGDSCWKHVLTCPALAFLGRDGASLSGTVNWLAVPTLGSFLFTIAINVFVIFSYDLKNQTYRYLSLPSCLSEVPRYPPALRVVNGRLCLCHHHGRTQFSFWLMTEFGVQKSWTHMFKISYEQLRIHGYIYGFPRHPVILCVSENDDVVLLANGLPGVLILYNRRDNKADIYGDPYEKRYLEMEDLLPDKVVSVDLHCGVPAPFPHTSRNLSLSLPPPPPLPPQASLGLFREER</sequence>